<evidence type="ECO:0000256" key="3">
    <source>
        <dbReference type="ARBA" id="ARBA00023125"/>
    </source>
</evidence>
<protein>
    <submittedName>
        <fullName evidence="6">HTH-type transcriptional regulator GltC</fullName>
    </submittedName>
</protein>
<feature type="domain" description="HTH lysR-type" evidence="5">
    <location>
        <begin position="11"/>
        <end position="59"/>
    </location>
</feature>
<evidence type="ECO:0000259" key="5">
    <source>
        <dbReference type="PROSITE" id="PS50931"/>
    </source>
</evidence>
<evidence type="ECO:0000256" key="4">
    <source>
        <dbReference type="ARBA" id="ARBA00023163"/>
    </source>
</evidence>
<comment type="similarity">
    <text evidence="1">Belongs to the LysR transcriptional regulatory family.</text>
</comment>
<sequence>MLHSTLLAQIDEVARRGSIRAAADVLNVSASSINRRIIQLEEEMGTPLFIRHSGGMKVTAAGEVVVAHIRQTLRDSERMKKRLGELAGADGPRVRISAMHGLAAGIIPLILRVFRSENPGIAITVRSQTEAGVESDLVNGECDLGLAYAWANGTGITANLAFPTRLGVVVSREHPLASRPHLRLAEIAKWPIVLPDESVTINHLVTEAFAVAGFPLRTTVLSNSIELLKSIARTGEAITFLSRIDVEEDLKEGYLVYVPIHGRDIASHELRLGRRKDSTLDTAVTRAEECIRKVISKIETPLADSYTGKTAE</sequence>
<dbReference type="KEGG" id="mmed:Mame_00408"/>
<dbReference type="PANTHER" id="PTHR30419">
    <property type="entry name" value="HTH-TYPE TRANSCRIPTIONAL REGULATOR YBHD"/>
    <property type="match status" value="1"/>
</dbReference>
<dbReference type="SUPFAM" id="SSF53850">
    <property type="entry name" value="Periplasmic binding protein-like II"/>
    <property type="match status" value="1"/>
</dbReference>
<dbReference type="OrthoDB" id="5297263at2"/>
<dbReference type="InterPro" id="IPR036388">
    <property type="entry name" value="WH-like_DNA-bd_sf"/>
</dbReference>
<dbReference type="InterPro" id="IPR005119">
    <property type="entry name" value="LysR_subst-bd"/>
</dbReference>
<dbReference type="Proteomes" id="UP000191135">
    <property type="component" value="Chromosome"/>
</dbReference>
<keyword evidence="2" id="KW-0805">Transcription regulation</keyword>
<evidence type="ECO:0000256" key="1">
    <source>
        <dbReference type="ARBA" id="ARBA00009437"/>
    </source>
</evidence>
<evidence type="ECO:0000313" key="6">
    <source>
        <dbReference type="EMBL" id="AQZ49791.1"/>
    </source>
</evidence>
<organism evidence="6 7">
    <name type="scientific">Martelella mediterranea DSM 17316</name>
    <dbReference type="NCBI Taxonomy" id="1122214"/>
    <lineage>
        <taxon>Bacteria</taxon>
        <taxon>Pseudomonadati</taxon>
        <taxon>Pseudomonadota</taxon>
        <taxon>Alphaproteobacteria</taxon>
        <taxon>Hyphomicrobiales</taxon>
        <taxon>Aurantimonadaceae</taxon>
        <taxon>Martelella</taxon>
    </lineage>
</organism>
<evidence type="ECO:0000313" key="7">
    <source>
        <dbReference type="Proteomes" id="UP000191135"/>
    </source>
</evidence>
<dbReference type="InterPro" id="IPR036390">
    <property type="entry name" value="WH_DNA-bd_sf"/>
</dbReference>
<dbReference type="Pfam" id="PF00126">
    <property type="entry name" value="HTH_1"/>
    <property type="match status" value="1"/>
</dbReference>
<dbReference type="GO" id="GO:0003700">
    <property type="term" value="F:DNA-binding transcription factor activity"/>
    <property type="evidence" value="ECO:0007669"/>
    <property type="project" value="InterPro"/>
</dbReference>
<dbReference type="SUPFAM" id="SSF46785">
    <property type="entry name" value="Winged helix' DNA-binding domain"/>
    <property type="match status" value="1"/>
</dbReference>
<dbReference type="AlphaFoldDB" id="A0A1U9YWG5"/>
<dbReference type="STRING" id="1122214.Mame_00408"/>
<dbReference type="GO" id="GO:0003677">
    <property type="term" value="F:DNA binding"/>
    <property type="evidence" value="ECO:0007669"/>
    <property type="project" value="UniProtKB-KW"/>
</dbReference>
<dbReference type="InterPro" id="IPR050950">
    <property type="entry name" value="HTH-type_LysR_regulators"/>
</dbReference>
<dbReference type="RefSeq" id="WP_018064596.1">
    <property type="nucleotide sequence ID" value="NZ_AQWH01000008.1"/>
</dbReference>
<keyword evidence="3" id="KW-0238">DNA-binding</keyword>
<dbReference type="EMBL" id="CP020330">
    <property type="protein sequence ID" value="AQZ49791.1"/>
    <property type="molecule type" value="Genomic_DNA"/>
</dbReference>
<dbReference type="GO" id="GO:0005829">
    <property type="term" value="C:cytosol"/>
    <property type="evidence" value="ECO:0007669"/>
    <property type="project" value="TreeGrafter"/>
</dbReference>
<evidence type="ECO:0000256" key="2">
    <source>
        <dbReference type="ARBA" id="ARBA00023015"/>
    </source>
</evidence>
<keyword evidence="4" id="KW-0804">Transcription</keyword>
<name>A0A1U9YWG5_9HYPH</name>
<dbReference type="Pfam" id="PF03466">
    <property type="entry name" value="LysR_substrate"/>
    <property type="match status" value="1"/>
</dbReference>
<reference evidence="6 7" key="1">
    <citation type="submission" date="2017-03" db="EMBL/GenBank/DDBJ databases">
        <title>Foreign affairs: Plasmid Transfer between Roseobacters and Rhizobia.</title>
        <authorList>
            <person name="Bartling P."/>
            <person name="Bunk B."/>
            <person name="Overmann J."/>
            <person name="Brinkmann H."/>
            <person name="Petersen J."/>
        </authorList>
    </citation>
    <scope>NUCLEOTIDE SEQUENCE [LARGE SCALE GENOMIC DNA]</scope>
    <source>
        <strain evidence="6 7">MACL11</strain>
    </source>
</reference>
<accession>A0A1U9YWG5</accession>
<dbReference type="Gene3D" id="1.10.10.10">
    <property type="entry name" value="Winged helix-like DNA-binding domain superfamily/Winged helix DNA-binding domain"/>
    <property type="match status" value="1"/>
</dbReference>
<dbReference type="PROSITE" id="PS50931">
    <property type="entry name" value="HTH_LYSR"/>
    <property type="match status" value="1"/>
</dbReference>
<dbReference type="PANTHER" id="PTHR30419:SF8">
    <property type="entry name" value="NITROGEN ASSIMILATION TRANSCRIPTIONAL ACTIVATOR-RELATED"/>
    <property type="match status" value="1"/>
</dbReference>
<proteinExistence type="inferred from homology"/>
<gene>
    <name evidence="6" type="primary">gltC_1</name>
    <name evidence="6" type="ORF">Mame_00408</name>
</gene>
<dbReference type="eggNOG" id="COG0583">
    <property type="taxonomic scope" value="Bacteria"/>
</dbReference>
<dbReference type="Gene3D" id="3.40.190.290">
    <property type="match status" value="1"/>
</dbReference>
<keyword evidence="7" id="KW-1185">Reference proteome</keyword>
<dbReference type="InterPro" id="IPR000847">
    <property type="entry name" value="LysR_HTH_N"/>
</dbReference>